<dbReference type="SUPFAM" id="SSF52151">
    <property type="entry name" value="FabD/lysophospholipase-like"/>
    <property type="match status" value="1"/>
</dbReference>
<evidence type="ECO:0000256" key="1">
    <source>
        <dbReference type="ARBA" id="ARBA00023098"/>
    </source>
</evidence>
<dbReference type="GO" id="GO:0016042">
    <property type="term" value="P:lipid catabolic process"/>
    <property type="evidence" value="ECO:0007669"/>
    <property type="project" value="UniProtKB-UniRule"/>
</dbReference>
<keyword evidence="5" id="KW-1185">Reference proteome</keyword>
<comment type="caution">
    <text evidence="4">The sequence shown here is derived from an EMBL/GenBank/DDBJ whole genome shotgun (WGS) entry which is preliminary data.</text>
</comment>
<feature type="domain" description="PNPLA" evidence="3">
    <location>
        <begin position="4"/>
        <end position="195"/>
    </location>
</feature>
<keyword evidence="1 2" id="KW-0443">Lipid metabolism</keyword>
<name>A0A327R6T3_9FLAO</name>
<keyword evidence="2" id="KW-0378">Hydrolase</keyword>
<proteinExistence type="predicted"/>
<dbReference type="RefSeq" id="WP_111660846.1">
    <property type="nucleotide sequence ID" value="NZ_QLLO01000011.1"/>
</dbReference>
<gene>
    <name evidence="4" type="ORF">LY08_02584</name>
</gene>
<feature type="short sequence motif" description="DGA/G" evidence="2">
    <location>
        <begin position="182"/>
        <end position="184"/>
    </location>
</feature>
<keyword evidence="2" id="KW-0442">Lipid degradation</keyword>
<dbReference type="PROSITE" id="PS51635">
    <property type="entry name" value="PNPLA"/>
    <property type="match status" value="1"/>
</dbReference>
<sequence>MKALVISGGGSKGAFAGGVAQYLIEQEGKEYDMFLGTSTGSLLIPHLAVGNIEKLYHIFTHVNQNSIFSINPFVVKKKGDREYVSINYFNTALQFIKRKRTFGESKNLKQNIRKNFTKEEYDKILETKEDVVVTVTNLSKNRVEYKSIKDYSYEEFCEWIWISCNYIPFMSLATKDGFEYADGGLGCVIPIREAILRGATEVDAIVLESENLEYNKVLGKNPFSLMINLFGHLLDQVEKGDIAIGKLAAKHRNVKLNLYYTPTKLTENSLIFNKKLMEDWWLDGYLYAKSKHGNADEFNSTVPIR</sequence>
<dbReference type="Pfam" id="PF01734">
    <property type="entry name" value="Patatin"/>
    <property type="match status" value="1"/>
</dbReference>
<dbReference type="InterPro" id="IPR002641">
    <property type="entry name" value="PNPLA_dom"/>
</dbReference>
<dbReference type="Proteomes" id="UP000248703">
    <property type="component" value="Unassembled WGS sequence"/>
</dbReference>
<dbReference type="AlphaFoldDB" id="A0A327R6T3"/>
<feature type="short sequence motif" description="GXGXXG" evidence="2">
    <location>
        <begin position="8"/>
        <end position="13"/>
    </location>
</feature>
<evidence type="ECO:0000313" key="4">
    <source>
        <dbReference type="EMBL" id="RAJ11875.1"/>
    </source>
</evidence>
<feature type="active site" description="Nucleophile" evidence="2">
    <location>
        <position position="38"/>
    </location>
</feature>
<dbReference type="OrthoDB" id="1489257at2"/>
<evidence type="ECO:0000256" key="2">
    <source>
        <dbReference type="PROSITE-ProRule" id="PRU01161"/>
    </source>
</evidence>
<dbReference type="EMBL" id="QLLO01000011">
    <property type="protein sequence ID" value="RAJ11875.1"/>
    <property type="molecule type" value="Genomic_DNA"/>
</dbReference>
<dbReference type="Gene3D" id="3.40.1090.10">
    <property type="entry name" value="Cytosolic phospholipase A2 catalytic domain"/>
    <property type="match status" value="1"/>
</dbReference>
<organism evidence="4 5">
    <name type="scientific">Olleya aquimaris</name>
    <dbReference type="NCBI Taxonomy" id="639310"/>
    <lineage>
        <taxon>Bacteria</taxon>
        <taxon>Pseudomonadati</taxon>
        <taxon>Bacteroidota</taxon>
        <taxon>Flavobacteriia</taxon>
        <taxon>Flavobacteriales</taxon>
        <taxon>Flavobacteriaceae</taxon>
    </lineage>
</organism>
<evidence type="ECO:0000259" key="3">
    <source>
        <dbReference type="PROSITE" id="PS51635"/>
    </source>
</evidence>
<evidence type="ECO:0000313" key="5">
    <source>
        <dbReference type="Proteomes" id="UP000248703"/>
    </source>
</evidence>
<feature type="short sequence motif" description="GXSXG" evidence="2">
    <location>
        <begin position="36"/>
        <end position="40"/>
    </location>
</feature>
<protein>
    <submittedName>
        <fullName evidence="4">Putative patatin/cPLA2 family phospholipase</fullName>
    </submittedName>
</protein>
<reference evidence="4 5" key="1">
    <citation type="submission" date="2018-06" db="EMBL/GenBank/DDBJ databases">
        <title>Genomic Encyclopedia of Archaeal and Bacterial Type Strains, Phase II (KMG-II): from individual species to whole genera.</title>
        <authorList>
            <person name="Goeker M."/>
        </authorList>
    </citation>
    <scope>NUCLEOTIDE SEQUENCE [LARGE SCALE GENOMIC DNA]</scope>
    <source>
        <strain evidence="4 5">DSM 24464</strain>
    </source>
</reference>
<dbReference type="InterPro" id="IPR016035">
    <property type="entry name" value="Acyl_Trfase/lysoPLipase"/>
</dbReference>
<accession>A0A327R6T3</accession>
<feature type="active site" description="Proton acceptor" evidence="2">
    <location>
        <position position="182"/>
    </location>
</feature>
<dbReference type="GO" id="GO:0016787">
    <property type="term" value="F:hydrolase activity"/>
    <property type="evidence" value="ECO:0007669"/>
    <property type="project" value="UniProtKB-UniRule"/>
</dbReference>